<dbReference type="Proteomes" id="UP000242656">
    <property type="component" value="Unassembled WGS sequence"/>
</dbReference>
<evidence type="ECO:0000313" key="3">
    <source>
        <dbReference type="Proteomes" id="UP000242656"/>
    </source>
</evidence>
<organism evidence="2 3">
    <name type="scientific">Bacillus cereus</name>
    <dbReference type="NCBI Taxonomy" id="1396"/>
    <lineage>
        <taxon>Bacteria</taxon>
        <taxon>Bacillati</taxon>
        <taxon>Bacillota</taxon>
        <taxon>Bacilli</taxon>
        <taxon>Bacillales</taxon>
        <taxon>Bacillaceae</taxon>
        <taxon>Bacillus</taxon>
        <taxon>Bacillus cereus group</taxon>
    </lineage>
</organism>
<dbReference type="InterPro" id="IPR013243">
    <property type="entry name" value="SCA7_dom"/>
</dbReference>
<comment type="caution">
    <text evidence="2">The sequence shown here is derived from an EMBL/GenBank/DDBJ whole genome shotgun (WGS) entry which is preliminary data.</text>
</comment>
<accession>A0A2B0MFE7</accession>
<dbReference type="PROSITE" id="PS51505">
    <property type="entry name" value="SCA7"/>
    <property type="match status" value="1"/>
</dbReference>
<dbReference type="AlphaFoldDB" id="A0A2B0MFE7"/>
<dbReference type="EMBL" id="NUWN01000035">
    <property type="protein sequence ID" value="PFK43311.1"/>
    <property type="molecule type" value="Genomic_DNA"/>
</dbReference>
<evidence type="ECO:0000313" key="2">
    <source>
        <dbReference type="EMBL" id="PFK43311.1"/>
    </source>
</evidence>
<sequence>MCNRSINCKLHSLNRRRYIWKSYS</sequence>
<proteinExistence type="predicted"/>
<protein>
    <recommendedName>
        <fullName evidence="1">SCA7 domain-containing protein</fullName>
    </recommendedName>
</protein>
<gene>
    <name evidence="2" type="ORF">COI93_10520</name>
</gene>
<evidence type="ECO:0000259" key="1">
    <source>
        <dbReference type="PROSITE" id="PS51505"/>
    </source>
</evidence>
<reference evidence="2 3" key="1">
    <citation type="submission" date="2017-09" db="EMBL/GenBank/DDBJ databases">
        <title>Large-scale bioinformatics analysis of Bacillus genomes uncovers conserved roles of natural products in bacterial physiology.</title>
        <authorList>
            <consortium name="Agbiome Team Llc"/>
            <person name="Bleich R.M."/>
            <person name="Grubbs K.J."/>
            <person name="Santa Maria K.C."/>
            <person name="Allen S.E."/>
            <person name="Farag S."/>
            <person name="Shank E.A."/>
            <person name="Bowers A."/>
        </authorList>
    </citation>
    <scope>NUCLEOTIDE SEQUENCE [LARGE SCALE GENOMIC DNA]</scope>
    <source>
        <strain evidence="2 3">AFS083043</strain>
    </source>
</reference>
<feature type="domain" description="SCA7" evidence="1">
    <location>
        <begin position="1"/>
        <end position="24"/>
    </location>
</feature>
<name>A0A2B0MFE7_BACCE</name>
<dbReference type="Pfam" id="PF08313">
    <property type="entry name" value="SCA7"/>
    <property type="match status" value="1"/>
</dbReference>